<reference evidence="2" key="1">
    <citation type="journal article" date="2014" name="Int. J. Syst. Evol. Microbiol.">
        <title>Complete genome sequence of Corynebacterium casei LMG S-19264T (=DSM 44701T), isolated from a smear-ripened cheese.</title>
        <authorList>
            <consortium name="US DOE Joint Genome Institute (JGI-PGF)"/>
            <person name="Walter F."/>
            <person name="Albersmeier A."/>
            <person name="Kalinowski J."/>
            <person name="Ruckert C."/>
        </authorList>
    </citation>
    <scope>NUCLEOTIDE SEQUENCE</scope>
    <source>
        <strain evidence="2">NBRC 112290</strain>
    </source>
</reference>
<evidence type="ECO:0000256" key="1">
    <source>
        <dbReference type="SAM" id="MobiDB-lite"/>
    </source>
</evidence>
<accession>A0AA37XE51</accession>
<gene>
    <name evidence="2" type="ORF">GCM10025875_15360</name>
</gene>
<reference evidence="2" key="2">
    <citation type="submission" date="2023-02" db="EMBL/GenBank/DDBJ databases">
        <authorList>
            <person name="Sun Q."/>
            <person name="Mori K."/>
        </authorList>
    </citation>
    <scope>NUCLEOTIDE SEQUENCE</scope>
    <source>
        <strain evidence="2">NBRC 112290</strain>
    </source>
</reference>
<organism evidence="2 3">
    <name type="scientific">Litorihabitans aurantiacus</name>
    <dbReference type="NCBI Taxonomy" id="1930061"/>
    <lineage>
        <taxon>Bacteria</taxon>
        <taxon>Bacillati</taxon>
        <taxon>Actinomycetota</taxon>
        <taxon>Actinomycetes</taxon>
        <taxon>Micrococcales</taxon>
        <taxon>Beutenbergiaceae</taxon>
        <taxon>Litorihabitans</taxon>
    </lineage>
</organism>
<feature type="region of interest" description="Disordered" evidence="1">
    <location>
        <begin position="48"/>
        <end position="77"/>
    </location>
</feature>
<feature type="region of interest" description="Disordered" evidence="1">
    <location>
        <begin position="1"/>
        <end position="24"/>
    </location>
</feature>
<dbReference type="AlphaFoldDB" id="A0AA37XE51"/>
<evidence type="ECO:0000313" key="3">
    <source>
        <dbReference type="Proteomes" id="UP001157161"/>
    </source>
</evidence>
<evidence type="ECO:0000313" key="2">
    <source>
        <dbReference type="EMBL" id="GMA31544.1"/>
    </source>
</evidence>
<protein>
    <submittedName>
        <fullName evidence="2">Uncharacterized protein</fullName>
    </submittedName>
</protein>
<keyword evidence="3" id="KW-1185">Reference proteome</keyword>
<feature type="compositionally biased region" description="Basic and acidic residues" evidence="1">
    <location>
        <begin position="10"/>
        <end position="21"/>
    </location>
</feature>
<comment type="caution">
    <text evidence="2">The sequence shown here is derived from an EMBL/GenBank/DDBJ whole genome shotgun (WGS) entry which is preliminary data.</text>
</comment>
<name>A0AA37XE51_9MICO</name>
<sequence>MRESGCQGRDGGDHPLDERRGGLVGAGVGDRAVLDLERLDLGGSRLEVQPGGVVLDTGREERSTAVGSTAVAERSSTTSGSPMIAFVTCGWVVCDMRGTSDPDRAAASALQRCPARSRRCAVRLPGAGDGHVTAP</sequence>
<dbReference type="Proteomes" id="UP001157161">
    <property type="component" value="Unassembled WGS sequence"/>
</dbReference>
<proteinExistence type="predicted"/>
<dbReference type="EMBL" id="BSUM01000001">
    <property type="protein sequence ID" value="GMA31544.1"/>
    <property type="molecule type" value="Genomic_DNA"/>
</dbReference>